<dbReference type="InterPro" id="IPR002299">
    <property type="entry name" value="Porin_Neis"/>
</dbReference>
<keyword evidence="7" id="KW-0406">Ion transport</keyword>
<feature type="chain" id="PRO_5043325194" evidence="11">
    <location>
        <begin position="24"/>
        <end position="382"/>
    </location>
</feature>
<comment type="subcellular location">
    <subcellularLocation>
        <location evidence="1">Cell outer membrane</location>
        <topology evidence="1">Multi-pass membrane protein</topology>
    </subcellularLocation>
</comment>
<evidence type="ECO:0000256" key="4">
    <source>
        <dbReference type="ARBA" id="ARBA00022452"/>
    </source>
</evidence>
<dbReference type="GO" id="GO:0009279">
    <property type="term" value="C:cell outer membrane"/>
    <property type="evidence" value="ECO:0007669"/>
    <property type="project" value="UniProtKB-SubCell"/>
</dbReference>
<organism evidence="13 14">
    <name type="scientific">Paraburkholderia fungorum</name>
    <dbReference type="NCBI Taxonomy" id="134537"/>
    <lineage>
        <taxon>Bacteria</taxon>
        <taxon>Pseudomonadati</taxon>
        <taxon>Pseudomonadota</taxon>
        <taxon>Betaproteobacteria</taxon>
        <taxon>Burkholderiales</taxon>
        <taxon>Burkholderiaceae</taxon>
        <taxon>Paraburkholderia</taxon>
    </lineage>
</organism>
<dbReference type="RefSeq" id="WP_028198285.1">
    <property type="nucleotide sequence ID" value="NZ_CADFGE010000002.1"/>
</dbReference>
<dbReference type="InterPro" id="IPR023614">
    <property type="entry name" value="Porin_dom_sf"/>
</dbReference>
<gene>
    <name evidence="13" type="ORF">OI25_6515</name>
</gene>
<dbReference type="InterPro" id="IPR050298">
    <property type="entry name" value="Gram-neg_bact_OMP"/>
</dbReference>
<comment type="subunit">
    <text evidence="2">Homotrimer.</text>
</comment>
<keyword evidence="4" id="KW-1134">Transmembrane beta strand</keyword>
<evidence type="ECO:0000313" key="13">
    <source>
        <dbReference type="EMBL" id="AJZ62831.1"/>
    </source>
</evidence>
<dbReference type="PANTHER" id="PTHR34501:SF9">
    <property type="entry name" value="MAJOR OUTER MEMBRANE PROTEIN P.IA"/>
    <property type="match status" value="1"/>
</dbReference>
<proteinExistence type="predicted"/>
<feature type="domain" description="Porin" evidence="12">
    <location>
        <begin position="11"/>
        <end position="339"/>
    </location>
</feature>
<evidence type="ECO:0000256" key="10">
    <source>
        <dbReference type="ARBA" id="ARBA00023237"/>
    </source>
</evidence>
<protein>
    <submittedName>
        <fullName evidence="13">Gram-negative porin family protein</fullName>
    </submittedName>
</protein>
<keyword evidence="10" id="KW-0998">Cell outer membrane</keyword>
<dbReference type="PRINTS" id="PR00184">
    <property type="entry name" value="NEISSPPORIN"/>
</dbReference>
<evidence type="ECO:0000256" key="6">
    <source>
        <dbReference type="ARBA" id="ARBA00022729"/>
    </source>
</evidence>
<dbReference type="GO" id="GO:0006811">
    <property type="term" value="P:monoatomic ion transport"/>
    <property type="evidence" value="ECO:0007669"/>
    <property type="project" value="UniProtKB-KW"/>
</dbReference>
<dbReference type="SUPFAM" id="SSF56935">
    <property type="entry name" value="Porins"/>
    <property type="match status" value="1"/>
</dbReference>
<evidence type="ECO:0000256" key="7">
    <source>
        <dbReference type="ARBA" id="ARBA00023065"/>
    </source>
</evidence>
<dbReference type="Gene3D" id="2.40.160.10">
    <property type="entry name" value="Porin"/>
    <property type="match status" value="1"/>
</dbReference>
<keyword evidence="8" id="KW-0626">Porin</keyword>
<feature type="signal peptide" evidence="11">
    <location>
        <begin position="1"/>
        <end position="23"/>
    </location>
</feature>
<sequence length="382" mass="40307">MKNLTVFSSVALVMLAVASTAHAQSRITLYGELDNAIAYYNNTGHASLVELQGADLTANEWGMKGVEDLGNRFQAIFNLENGFNINTGKLSQGGRLFGKNAWVGVNSDVFGKVTVGRQLDTTVDLVQPLTADGYGPAFTTPGDVDNNDNTFRLQNSIKYSSPVYAGLQFELMYGLGGVAGNASSQESSSASIAYAHGAFSAAAGYVFAKNDGAGGVGTADQTQNSSVTPLFGDDPFVGSRLITHVAVQYVWNELTANVRYSNAQWKPYASFAAFNRKETFNTGAASLDYQMTPAVALNIGYTYTRSTGGSSATYNNVAAGVEYSLSKRTTLYAIGGYSHAHGTTFSEDGNHIVSAGGTVGDLESSSATPNQVALIFGLTTKF</sequence>
<evidence type="ECO:0000256" key="1">
    <source>
        <dbReference type="ARBA" id="ARBA00004571"/>
    </source>
</evidence>
<evidence type="ECO:0000256" key="9">
    <source>
        <dbReference type="ARBA" id="ARBA00023136"/>
    </source>
</evidence>
<dbReference type="GeneID" id="66520282"/>
<evidence type="ECO:0000256" key="5">
    <source>
        <dbReference type="ARBA" id="ARBA00022692"/>
    </source>
</evidence>
<evidence type="ECO:0000256" key="3">
    <source>
        <dbReference type="ARBA" id="ARBA00022448"/>
    </source>
</evidence>
<evidence type="ECO:0000313" key="14">
    <source>
        <dbReference type="Proteomes" id="UP000032614"/>
    </source>
</evidence>
<dbReference type="EMBL" id="CP010027">
    <property type="protein sequence ID" value="AJZ62831.1"/>
    <property type="molecule type" value="Genomic_DNA"/>
</dbReference>
<keyword evidence="9" id="KW-0472">Membrane</keyword>
<dbReference type="GO" id="GO:0015288">
    <property type="term" value="F:porin activity"/>
    <property type="evidence" value="ECO:0007669"/>
    <property type="project" value="UniProtKB-KW"/>
</dbReference>
<dbReference type="CDD" id="cd00342">
    <property type="entry name" value="gram_neg_porins"/>
    <property type="match status" value="1"/>
</dbReference>
<keyword evidence="5" id="KW-0812">Transmembrane</keyword>
<name>A0AAU8T8E2_9BURK</name>
<evidence type="ECO:0000259" key="12">
    <source>
        <dbReference type="Pfam" id="PF13609"/>
    </source>
</evidence>
<evidence type="ECO:0000256" key="11">
    <source>
        <dbReference type="SAM" id="SignalP"/>
    </source>
</evidence>
<dbReference type="Proteomes" id="UP000032614">
    <property type="component" value="Chromosome 2"/>
</dbReference>
<keyword evidence="3" id="KW-0813">Transport</keyword>
<evidence type="ECO:0000256" key="8">
    <source>
        <dbReference type="ARBA" id="ARBA00023114"/>
    </source>
</evidence>
<keyword evidence="6 11" id="KW-0732">Signal</keyword>
<dbReference type="Pfam" id="PF13609">
    <property type="entry name" value="Porin_4"/>
    <property type="match status" value="1"/>
</dbReference>
<accession>A0AAU8T8E2</accession>
<reference evidence="13 14" key="1">
    <citation type="journal article" date="2015" name="Genome Announc.">
        <title>Complete genome sequences for 59 burkholderia isolates, both pathogenic and near neighbor.</title>
        <authorList>
            <person name="Johnson S.L."/>
            <person name="Bishop-Lilly K.A."/>
            <person name="Ladner J.T."/>
            <person name="Daligault H.E."/>
            <person name="Davenport K.W."/>
            <person name="Jaissle J."/>
            <person name="Frey K.G."/>
            <person name="Koroleva G.I."/>
            <person name="Bruce D.C."/>
            <person name="Coyne S.R."/>
            <person name="Broomall S.M."/>
            <person name="Li P.E."/>
            <person name="Teshima H."/>
            <person name="Gibbons H.S."/>
            <person name="Palacios G.F."/>
            <person name="Rosenzweig C.N."/>
            <person name="Redden C.L."/>
            <person name="Xu Y."/>
            <person name="Minogue T.D."/>
            <person name="Chain P.S."/>
        </authorList>
    </citation>
    <scope>NUCLEOTIDE SEQUENCE [LARGE SCALE GENOMIC DNA]</scope>
    <source>
        <strain evidence="13 14">ATCC BAA-463</strain>
    </source>
</reference>
<dbReference type="KEGG" id="bfn:OI25_6515"/>
<dbReference type="AlphaFoldDB" id="A0AAU8T8E2"/>
<dbReference type="PANTHER" id="PTHR34501">
    <property type="entry name" value="PROTEIN YDDL-RELATED"/>
    <property type="match status" value="1"/>
</dbReference>
<dbReference type="InterPro" id="IPR033900">
    <property type="entry name" value="Gram_neg_porin_domain"/>
</dbReference>
<evidence type="ECO:0000256" key="2">
    <source>
        <dbReference type="ARBA" id="ARBA00011233"/>
    </source>
</evidence>
<dbReference type="GO" id="GO:0046930">
    <property type="term" value="C:pore complex"/>
    <property type="evidence" value="ECO:0007669"/>
    <property type="project" value="UniProtKB-KW"/>
</dbReference>